<dbReference type="GO" id="GO:0008654">
    <property type="term" value="P:phospholipid biosynthetic process"/>
    <property type="evidence" value="ECO:0007669"/>
    <property type="project" value="UniProtKB-ARBA"/>
</dbReference>
<comment type="similarity">
    <text evidence="2 7">Belongs to the FPP/GGPP synthase family.</text>
</comment>
<organism evidence="8 9">
    <name type="scientific">Pseudomonas kuykendallii</name>
    <dbReference type="NCBI Taxonomy" id="1007099"/>
    <lineage>
        <taxon>Bacteria</taxon>
        <taxon>Pseudomonadati</taxon>
        <taxon>Pseudomonadota</taxon>
        <taxon>Gammaproteobacteria</taxon>
        <taxon>Pseudomonadales</taxon>
        <taxon>Pseudomonadaceae</taxon>
        <taxon>Pseudomonas</taxon>
    </lineage>
</organism>
<proteinExistence type="inferred from homology"/>
<dbReference type="Pfam" id="PF00348">
    <property type="entry name" value="polyprenyl_synt"/>
    <property type="match status" value="1"/>
</dbReference>
<reference evidence="9" key="1">
    <citation type="submission" date="2016-10" db="EMBL/GenBank/DDBJ databases">
        <authorList>
            <person name="Varghese N."/>
            <person name="Submissions S."/>
        </authorList>
    </citation>
    <scope>NUCLEOTIDE SEQUENCE [LARGE SCALE GENOMIC DNA]</scope>
    <source>
        <strain evidence="9">NRRL B-59562</strain>
    </source>
</reference>
<dbReference type="GO" id="GO:0016114">
    <property type="term" value="P:terpenoid biosynthetic process"/>
    <property type="evidence" value="ECO:0007669"/>
    <property type="project" value="UniProtKB-ARBA"/>
</dbReference>
<dbReference type="SFLD" id="SFLDG01017">
    <property type="entry name" value="Polyprenyl_Transferase_Like"/>
    <property type="match status" value="1"/>
</dbReference>
<evidence type="ECO:0000256" key="1">
    <source>
        <dbReference type="ARBA" id="ARBA00001946"/>
    </source>
</evidence>
<evidence type="ECO:0000256" key="4">
    <source>
        <dbReference type="ARBA" id="ARBA00022723"/>
    </source>
</evidence>
<keyword evidence="5" id="KW-0460">Magnesium</keyword>
<evidence type="ECO:0000256" key="5">
    <source>
        <dbReference type="ARBA" id="ARBA00022842"/>
    </source>
</evidence>
<dbReference type="InterPro" id="IPR033749">
    <property type="entry name" value="Polyprenyl_synt_CS"/>
</dbReference>
<dbReference type="RefSeq" id="WP_090228295.1">
    <property type="nucleotide sequence ID" value="NZ_FNNU01000003.1"/>
</dbReference>
<dbReference type="Proteomes" id="UP000243778">
    <property type="component" value="Unassembled WGS sequence"/>
</dbReference>
<dbReference type="PROSITE" id="PS00723">
    <property type="entry name" value="POLYPRENYL_SYNTHASE_1"/>
    <property type="match status" value="1"/>
</dbReference>
<dbReference type="Gene3D" id="1.10.600.10">
    <property type="entry name" value="Farnesyl Diphosphate Synthase"/>
    <property type="match status" value="1"/>
</dbReference>
<dbReference type="EMBL" id="FNNU01000003">
    <property type="protein sequence ID" value="SDX19565.1"/>
    <property type="molecule type" value="Genomic_DNA"/>
</dbReference>
<evidence type="ECO:0000256" key="7">
    <source>
        <dbReference type="RuleBase" id="RU004466"/>
    </source>
</evidence>
<dbReference type="SFLD" id="SFLDS00005">
    <property type="entry name" value="Isoprenoid_Synthase_Type_I"/>
    <property type="match status" value="1"/>
</dbReference>
<dbReference type="InterPro" id="IPR008949">
    <property type="entry name" value="Isoprenoid_synthase_dom_sf"/>
</dbReference>
<evidence type="ECO:0000313" key="8">
    <source>
        <dbReference type="EMBL" id="SDX19565.1"/>
    </source>
</evidence>
<dbReference type="STRING" id="1007099.SAMN05216287_2405"/>
<dbReference type="FunFam" id="1.10.600.10:FF:000001">
    <property type="entry name" value="Geranylgeranyl diphosphate synthase"/>
    <property type="match status" value="1"/>
</dbReference>
<dbReference type="SUPFAM" id="SSF48576">
    <property type="entry name" value="Terpenoid synthases"/>
    <property type="match status" value="1"/>
</dbReference>
<evidence type="ECO:0000256" key="6">
    <source>
        <dbReference type="ARBA" id="ARBA00023229"/>
    </source>
</evidence>
<evidence type="ECO:0000256" key="3">
    <source>
        <dbReference type="ARBA" id="ARBA00022679"/>
    </source>
</evidence>
<dbReference type="PANTHER" id="PTHR43281">
    <property type="entry name" value="FARNESYL DIPHOSPHATE SYNTHASE"/>
    <property type="match status" value="1"/>
</dbReference>
<dbReference type="CDD" id="cd00685">
    <property type="entry name" value="Trans_IPPS_HT"/>
    <property type="match status" value="1"/>
</dbReference>
<dbReference type="PANTHER" id="PTHR43281:SF1">
    <property type="entry name" value="FARNESYL DIPHOSPHATE SYNTHASE"/>
    <property type="match status" value="1"/>
</dbReference>
<dbReference type="GO" id="GO:0046872">
    <property type="term" value="F:metal ion binding"/>
    <property type="evidence" value="ECO:0007669"/>
    <property type="project" value="UniProtKB-KW"/>
</dbReference>
<accession>A0A1H2ZQH7</accession>
<dbReference type="InterPro" id="IPR000092">
    <property type="entry name" value="Polyprenyl_synt"/>
</dbReference>
<dbReference type="AlphaFoldDB" id="A0A1H2ZQH7"/>
<dbReference type="PROSITE" id="PS00444">
    <property type="entry name" value="POLYPRENYL_SYNTHASE_2"/>
    <property type="match status" value="1"/>
</dbReference>
<comment type="cofactor">
    <cofactor evidence="1">
        <name>Mg(2+)</name>
        <dbReference type="ChEBI" id="CHEBI:18420"/>
    </cofactor>
</comment>
<keyword evidence="3 7" id="KW-0808">Transferase</keyword>
<sequence>MATSLVPSRCDISAGDLASLREQVERRLNQLVPLPQGGEDLIGVAMHASVLSPGKRVRPLMLVLAAQGLGHTSEALIDLGCAVEMVHAASLVLDDMPCMDDAQLRRGQPTVHVRYGEDVAMLAAVALLSQAFRTLVAVQGLPPLLKTNLVAALSDAVGAQGLVRGQYQDLHDGSRQRPASDIAGTNHLKTGALFGAALDMATQVAQAGEPVRTVLRDFAVELGQAFQLLDDLGDCEADVQSLGKDCGKDQGKSTLVSVLGHEAARHRLRGHIQRAEALLAEVYGHDSPLQQLLAMLFRRVA</sequence>
<name>A0A1H2ZQH7_9PSED</name>
<keyword evidence="6" id="KW-0414">Isoprene biosynthesis</keyword>
<gene>
    <name evidence="8" type="ORF">SAMN05216287_2405</name>
</gene>
<dbReference type="OrthoDB" id="9805316at2"/>
<keyword evidence="9" id="KW-1185">Reference proteome</keyword>
<evidence type="ECO:0000256" key="2">
    <source>
        <dbReference type="ARBA" id="ARBA00006706"/>
    </source>
</evidence>
<protein>
    <submittedName>
        <fullName evidence="8">Geranylgeranyl diphosphate synthase, type II</fullName>
    </submittedName>
</protein>
<evidence type="ECO:0000313" key="9">
    <source>
        <dbReference type="Proteomes" id="UP000243778"/>
    </source>
</evidence>
<dbReference type="GO" id="GO:0004659">
    <property type="term" value="F:prenyltransferase activity"/>
    <property type="evidence" value="ECO:0007669"/>
    <property type="project" value="InterPro"/>
</dbReference>
<keyword evidence="4" id="KW-0479">Metal-binding</keyword>